<dbReference type="Proteomes" id="UP000239917">
    <property type="component" value="Unassembled WGS sequence"/>
</dbReference>
<dbReference type="SUPFAM" id="SSF143120">
    <property type="entry name" value="YefM-like"/>
    <property type="match status" value="1"/>
</dbReference>
<sequence length="38" mass="4090">MQTINVHEAQERLGSLLDAVASGEEVMILRHGKPGACK</sequence>
<dbReference type="NCBIfam" id="TIGR01552">
    <property type="entry name" value="phd_fam"/>
    <property type="match status" value="1"/>
</dbReference>
<keyword evidence="4" id="KW-1185">Reference proteome</keyword>
<dbReference type="InterPro" id="IPR006442">
    <property type="entry name" value="Antitoxin_Phd/YefM"/>
</dbReference>
<dbReference type="Gene3D" id="3.40.1620.10">
    <property type="entry name" value="YefM-like domain"/>
    <property type="match status" value="1"/>
</dbReference>
<protein>
    <recommendedName>
        <fullName evidence="2">Antitoxin</fullName>
    </recommendedName>
</protein>
<evidence type="ECO:0000256" key="2">
    <source>
        <dbReference type="RuleBase" id="RU362080"/>
    </source>
</evidence>
<comment type="function">
    <text evidence="2">Antitoxin component of a type II toxin-antitoxin (TA) system.</text>
</comment>
<evidence type="ECO:0000313" key="4">
    <source>
        <dbReference type="Proteomes" id="UP000239917"/>
    </source>
</evidence>
<dbReference type="Pfam" id="PF02604">
    <property type="entry name" value="PhdYeFM_antitox"/>
    <property type="match status" value="1"/>
</dbReference>
<dbReference type="RefSeq" id="WP_104323517.1">
    <property type="nucleotide sequence ID" value="NZ_PSSX01000046.1"/>
</dbReference>
<accession>A0A2S5Z4T0</accession>
<name>A0A2S5Z4T0_9GAMM</name>
<dbReference type="InterPro" id="IPR036165">
    <property type="entry name" value="YefM-like_sf"/>
</dbReference>
<dbReference type="EMBL" id="PSSX01000046">
    <property type="protein sequence ID" value="PPI82366.1"/>
    <property type="molecule type" value="Genomic_DNA"/>
</dbReference>
<dbReference type="AlphaFoldDB" id="A0A2S5Z4T0"/>
<evidence type="ECO:0000313" key="3">
    <source>
        <dbReference type="EMBL" id="PPI82366.1"/>
    </source>
</evidence>
<gene>
    <name evidence="3" type="ORF">KEHDKFFH_19960</name>
</gene>
<comment type="similarity">
    <text evidence="1 2">Belongs to the phD/YefM antitoxin family.</text>
</comment>
<proteinExistence type="inferred from homology"/>
<comment type="caution">
    <text evidence="3">The sequence shown here is derived from an EMBL/GenBank/DDBJ whole genome shotgun (WGS) entry which is preliminary data.</text>
</comment>
<evidence type="ECO:0000256" key="1">
    <source>
        <dbReference type="ARBA" id="ARBA00009981"/>
    </source>
</evidence>
<organism evidence="3 4">
    <name type="scientific">Marinobacter maroccanus</name>
    <dbReference type="NCBI Taxonomy" id="2055143"/>
    <lineage>
        <taxon>Bacteria</taxon>
        <taxon>Pseudomonadati</taxon>
        <taxon>Pseudomonadota</taxon>
        <taxon>Gammaproteobacteria</taxon>
        <taxon>Pseudomonadales</taxon>
        <taxon>Marinobacteraceae</taxon>
        <taxon>Marinobacter</taxon>
    </lineage>
</organism>
<dbReference type="OrthoDB" id="9800503at2"/>
<reference evidence="3 4" key="1">
    <citation type="submission" date="2018-01" db="EMBL/GenBank/DDBJ databases">
        <title>Complete genome sequences of the type strains of Marinobacter flavimaris and Marinobacter maroccanus.</title>
        <authorList>
            <person name="Palau M."/>
            <person name="Boujida N."/>
            <person name="Manresa A."/>
            <person name="Minana-Galbis D."/>
        </authorList>
    </citation>
    <scope>NUCLEOTIDE SEQUENCE [LARGE SCALE GENOMIC DNA]</scope>
    <source>
        <strain evidence="3 4">N4</strain>
    </source>
</reference>